<keyword evidence="1" id="KW-0812">Transmembrane</keyword>
<proteinExistence type="predicted"/>
<evidence type="ECO:0000313" key="2">
    <source>
        <dbReference type="EMBL" id="TQE14051.1"/>
    </source>
</evidence>
<dbReference type="EMBL" id="VIEB01000006">
    <property type="protein sequence ID" value="TQE14051.1"/>
    <property type="molecule type" value="Genomic_DNA"/>
</dbReference>
<comment type="caution">
    <text evidence="2">The sequence shown here is derived from an EMBL/GenBank/DDBJ whole genome shotgun (WGS) entry which is preliminary data.</text>
</comment>
<reference evidence="2 3" key="1">
    <citation type="journal article" date="2019" name="G3 (Bethesda)">
        <title>Sequencing of a Wild Apple (Malus baccata) Genome Unravels the Differences Between Cultivated and Wild Apple Species Regarding Disease Resistance and Cold Tolerance.</title>
        <authorList>
            <person name="Chen X."/>
        </authorList>
    </citation>
    <scope>NUCLEOTIDE SEQUENCE [LARGE SCALE GENOMIC DNA]</scope>
    <source>
        <strain evidence="3">cv. Shandingzi</strain>
        <tissue evidence="2">Leaves</tissue>
    </source>
</reference>
<keyword evidence="1" id="KW-1133">Transmembrane helix</keyword>
<keyword evidence="3" id="KW-1185">Reference proteome</keyword>
<accession>A0A540NSN7</accession>
<feature type="transmembrane region" description="Helical" evidence="1">
    <location>
        <begin position="76"/>
        <end position="105"/>
    </location>
</feature>
<feature type="transmembrane region" description="Helical" evidence="1">
    <location>
        <begin position="12"/>
        <end position="32"/>
    </location>
</feature>
<name>A0A540NSN7_MALBA</name>
<sequence>MLRPTRVFPTPPPFLCPLPYLAMLLMMFYGLFFLDGRLISFSCWLSLLCGCAWRADQSWMMRSARRCSVVDKDLCGLRCTILVEALAVDFPICCLFCFWASAVWLGSC</sequence>
<keyword evidence="1" id="KW-0472">Membrane</keyword>
<evidence type="ECO:0000256" key="1">
    <source>
        <dbReference type="SAM" id="Phobius"/>
    </source>
</evidence>
<organism evidence="2 3">
    <name type="scientific">Malus baccata</name>
    <name type="common">Siberian crab apple</name>
    <name type="synonym">Pyrus baccata</name>
    <dbReference type="NCBI Taxonomy" id="106549"/>
    <lineage>
        <taxon>Eukaryota</taxon>
        <taxon>Viridiplantae</taxon>
        <taxon>Streptophyta</taxon>
        <taxon>Embryophyta</taxon>
        <taxon>Tracheophyta</taxon>
        <taxon>Spermatophyta</taxon>
        <taxon>Magnoliopsida</taxon>
        <taxon>eudicotyledons</taxon>
        <taxon>Gunneridae</taxon>
        <taxon>Pentapetalae</taxon>
        <taxon>rosids</taxon>
        <taxon>fabids</taxon>
        <taxon>Rosales</taxon>
        <taxon>Rosaceae</taxon>
        <taxon>Amygdaloideae</taxon>
        <taxon>Maleae</taxon>
        <taxon>Malus</taxon>
    </lineage>
</organism>
<protein>
    <submittedName>
        <fullName evidence="2">Uncharacterized protein</fullName>
    </submittedName>
</protein>
<gene>
    <name evidence="2" type="ORF">C1H46_000345</name>
</gene>
<dbReference type="AlphaFoldDB" id="A0A540NSN7"/>
<evidence type="ECO:0000313" key="3">
    <source>
        <dbReference type="Proteomes" id="UP000315295"/>
    </source>
</evidence>
<feature type="transmembrane region" description="Helical" evidence="1">
    <location>
        <begin position="38"/>
        <end position="55"/>
    </location>
</feature>
<dbReference type="Proteomes" id="UP000315295">
    <property type="component" value="Unassembled WGS sequence"/>
</dbReference>